<comment type="caution">
    <text evidence="2">The sequence shown here is derived from an EMBL/GenBank/DDBJ whole genome shotgun (WGS) entry which is preliminary data.</text>
</comment>
<sequence>MAAAPAKNRVIVLCDGTWCGPQTNTKSNVNFLARMVGVDLERGITEYHSSRDDVHAKYFDGVGLGGDFVKYLWDGALATHAKEECTKVYNFIVQNSSWNDQVSTEVWMFGISRGACIVRCVAGLINNCGIIREKNNEALINLAYDVYQNPHPVHHPSSPEMVGFRAKASHPVQTPIKFMGLFDTVGSLGVPELNYNTGTGFHWPKFHDNFVSTVVEKIYHAVSIHDRFWGFQPCLASRAPRPPNNPAPPNLEIRQKWFPGCHYDLARQEFQFLREGGSVWERILFTTLNIFSKTVSPNDKLADLTLIWILKGIDTEGGGAIIQRDLDGNARRIEEVITQTKNRLLGSSPTGTGDMYHDMLSYLPGGRVLSMPLRWFKNINKTTYAILFNPVDRMIPDPGINATNATVRNEVYDYTQPDSDLNGVKIQEIAGVDTQRYPSQTFQNHLVYMRAVGRSP</sequence>
<reference evidence="2" key="2">
    <citation type="submission" date="2023-05" db="EMBL/GenBank/DDBJ databases">
        <authorList>
            <consortium name="Lawrence Berkeley National Laboratory"/>
            <person name="Steindorff A."/>
            <person name="Hensen N."/>
            <person name="Bonometti L."/>
            <person name="Westerberg I."/>
            <person name="Brannstrom I.O."/>
            <person name="Guillou S."/>
            <person name="Cros-Aarteil S."/>
            <person name="Calhoun S."/>
            <person name="Haridas S."/>
            <person name="Kuo A."/>
            <person name="Mondo S."/>
            <person name="Pangilinan J."/>
            <person name="Riley R."/>
            <person name="Labutti K."/>
            <person name="Andreopoulos B."/>
            <person name="Lipzen A."/>
            <person name="Chen C."/>
            <person name="Yanf M."/>
            <person name="Daum C."/>
            <person name="Ng V."/>
            <person name="Clum A."/>
            <person name="Ohm R."/>
            <person name="Martin F."/>
            <person name="Silar P."/>
            <person name="Natvig D."/>
            <person name="Lalanne C."/>
            <person name="Gautier V."/>
            <person name="Ament-Velasquez S.L."/>
            <person name="Kruys A."/>
            <person name="Hutchinson M.I."/>
            <person name="Powell A.J."/>
            <person name="Barry K."/>
            <person name="Miller A.N."/>
            <person name="Grigoriev I.V."/>
            <person name="Debuchy R."/>
            <person name="Gladieux P."/>
            <person name="Thoren M.H."/>
            <person name="Johannesson H."/>
        </authorList>
    </citation>
    <scope>NUCLEOTIDE SEQUENCE</scope>
    <source>
        <strain evidence="2">CBS 359.72</strain>
    </source>
</reference>
<dbReference type="Pfam" id="PF09994">
    <property type="entry name" value="T6SS_Tle1-like_cat"/>
    <property type="match status" value="1"/>
</dbReference>
<name>A0AAN7CL67_9PEZI</name>
<evidence type="ECO:0000259" key="1">
    <source>
        <dbReference type="Pfam" id="PF09994"/>
    </source>
</evidence>
<keyword evidence="3" id="KW-1185">Reference proteome</keyword>
<proteinExistence type="predicted"/>
<gene>
    <name evidence="2" type="ORF">C7999DRAFT_35827</name>
</gene>
<dbReference type="EMBL" id="MU857778">
    <property type="protein sequence ID" value="KAK4243820.1"/>
    <property type="molecule type" value="Genomic_DNA"/>
</dbReference>
<dbReference type="PANTHER" id="PTHR33840">
    <property type="match status" value="1"/>
</dbReference>
<dbReference type="Proteomes" id="UP001303647">
    <property type="component" value="Unassembled WGS sequence"/>
</dbReference>
<dbReference type="PANTHER" id="PTHR33840:SF1">
    <property type="entry name" value="TLE1 PHOSPHOLIPASE DOMAIN-CONTAINING PROTEIN"/>
    <property type="match status" value="1"/>
</dbReference>
<reference evidence="2" key="1">
    <citation type="journal article" date="2023" name="Mol. Phylogenet. Evol.">
        <title>Genome-scale phylogeny and comparative genomics of the fungal order Sordariales.</title>
        <authorList>
            <person name="Hensen N."/>
            <person name="Bonometti L."/>
            <person name="Westerberg I."/>
            <person name="Brannstrom I.O."/>
            <person name="Guillou S."/>
            <person name="Cros-Aarteil S."/>
            <person name="Calhoun S."/>
            <person name="Haridas S."/>
            <person name="Kuo A."/>
            <person name="Mondo S."/>
            <person name="Pangilinan J."/>
            <person name="Riley R."/>
            <person name="LaButti K."/>
            <person name="Andreopoulos B."/>
            <person name="Lipzen A."/>
            <person name="Chen C."/>
            <person name="Yan M."/>
            <person name="Daum C."/>
            <person name="Ng V."/>
            <person name="Clum A."/>
            <person name="Steindorff A."/>
            <person name="Ohm R.A."/>
            <person name="Martin F."/>
            <person name="Silar P."/>
            <person name="Natvig D.O."/>
            <person name="Lalanne C."/>
            <person name="Gautier V."/>
            <person name="Ament-Velasquez S.L."/>
            <person name="Kruys A."/>
            <person name="Hutchinson M.I."/>
            <person name="Powell A.J."/>
            <person name="Barry K."/>
            <person name="Miller A.N."/>
            <person name="Grigoriev I.V."/>
            <person name="Debuchy R."/>
            <person name="Gladieux P."/>
            <person name="Hiltunen Thoren M."/>
            <person name="Johannesson H."/>
        </authorList>
    </citation>
    <scope>NUCLEOTIDE SEQUENCE</scope>
    <source>
        <strain evidence="2">CBS 359.72</strain>
    </source>
</reference>
<evidence type="ECO:0000313" key="3">
    <source>
        <dbReference type="Proteomes" id="UP001303647"/>
    </source>
</evidence>
<accession>A0AAN7CL67</accession>
<dbReference type="InterPro" id="IPR018712">
    <property type="entry name" value="Tle1-like_cat"/>
</dbReference>
<organism evidence="2 3">
    <name type="scientific">Corynascus novoguineensis</name>
    <dbReference type="NCBI Taxonomy" id="1126955"/>
    <lineage>
        <taxon>Eukaryota</taxon>
        <taxon>Fungi</taxon>
        <taxon>Dikarya</taxon>
        <taxon>Ascomycota</taxon>
        <taxon>Pezizomycotina</taxon>
        <taxon>Sordariomycetes</taxon>
        <taxon>Sordariomycetidae</taxon>
        <taxon>Sordariales</taxon>
        <taxon>Chaetomiaceae</taxon>
        <taxon>Corynascus</taxon>
    </lineage>
</organism>
<dbReference type="AlphaFoldDB" id="A0AAN7CL67"/>
<protein>
    <recommendedName>
        <fullName evidence="1">T6SS Phospholipase effector Tle1-like catalytic domain-containing protein</fullName>
    </recommendedName>
</protein>
<feature type="domain" description="T6SS Phospholipase effector Tle1-like catalytic" evidence="1">
    <location>
        <begin position="9"/>
        <end position="311"/>
    </location>
</feature>
<evidence type="ECO:0000313" key="2">
    <source>
        <dbReference type="EMBL" id="KAK4243820.1"/>
    </source>
</evidence>